<proteinExistence type="predicted"/>
<evidence type="ECO:0000313" key="1">
    <source>
        <dbReference type="EMBL" id="PSN07571.1"/>
    </source>
</evidence>
<accession>A0A2P8VJ38</accession>
<dbReference type="OrthoDB" id="6538337at2"/>
<dbReference type="Proteomes" id="UP000240212">
    <property type="component" value="Unassembled WGS sequence"/>
</dbReference>
<reference evidence="1 2" key="1">
    <citation type="submission" date="2018-03" db="EMBL/GenBank/DDBJ databases">
        <title>Draft genome sequence of the first documented clinical Siccibacter turicensis isolate in Austria.</title>
        <authorList>
            <person name="Lepuschitz S."/>
            <person name="Pekard-Amenitsch S."/>
            <person name="Haunold R."/>
            <person name="Schill S."/>
            <person name="Mach R."/>
            <person name="Allerberger F."/>
            <person name="Ruppitsch W."/>
            <person name="Forsythe S.J."/>
        </authorList>
    </citation>
    <scope>NUCLEOTIDE SEQUENCE [LARGE SCALE GENOMIC DNA]</scope>
    <source>
        <strain evidence="1 2">6100069499-17</strain>
    </source>
</reference>
<evidence type="ECO:0000313" key="2">
    <source>
        <dbReference type="Proteomes" id="UP000240212"/>
    </source>
</evidence>
<sequence>MLKERMTPEELAQETGFSRQTINKWVRKQGWDTSPKPGVQGGKARLIHVDQQVRAFLASAGRQSDDAMLTLTRAVLAETPAERLIFSSLKEMTEHEQKHFVSLLLREGIDGVLRRLGIRNSD</sequence>
<dbReference type="RefSeq" id="WP_106877212.1">
    <property type="nucleotide sequence ID" value="NZ_DHYB01000018.1"/>
</dbReference>
<dbReference type="STRING" id="1388748.GCA_000463155_02207"/>
<dbReference type="AlphaFoldDB" id="A0A2P8VJ38"/>
<dbReference type="InterPro" id="IPR009061">
    <property type="entry name" value="DNA-bd_dom_put_sf"/>
</dbReference>
<dbReference type="EMBL" id="PYEP01000004">
    <property type="protein sequence ID" value="PSN07571.1"/>
    <property type="molecule type" value="Genomic_DNA"/>
</dbReference>
<gene>
    <name evidence="1" type="ORF">C7G83_10570</name>
</gene>
<dbReference type="InterPro" id="IPR010749">
    <property type="entry name" value="YfeC-like"/>
</dbReference>
<keyword evidence="2" id="KW-1185">Reference proteome</keyword>
<protein>
    <recommendedName>
        <fullName evidence="3">DNA-binding transcriptional regulator</fullName>
    </recommendedName>
</protein>
<organism evidence="1 2">
    <name type="scientific">Siccibacter turicensis</name>
    <dbReference type="NCBI Taxonomy" id="357233"/>
    <lineage>
        <taxon>Bacteria</taxon>
        <taxon>Pseudomonadati</taxon>
        <taxon>Pseudomonadota</taxon>
        <taxon>Gammaproteobacteria</taxon>
        <taxon>Enterobacterales</taxon>
        <taxon>Enterobacteriaceae</taxon>
        <taxon>Siccibacter</taxon>
    </lineage>
</organism>
<dbReference type="SUPFAM" id="SSF46955">
    <property type="entry name" value="Putative DNA-binding domain"/>
    <property type="match status" value="1"/>
</dbReference>
<dbReference type="Pfam" id="PF07037">
    <property type="entry name" value="YfeC-like"/>
    <property type="match status" value="1"/>
</dbReference>
<name>A0A2P8VJ38_9ENTR</name>
<comment type="caution">
    <text evidence="1">The sequence shown here is derived from an EMBL/GenBank/DDBJ whole genome shotgun (WGS) entry which is preliminary data.</text>
</comment>
<evidence type="ECO:0008006" key="3">
    <source>
        <dbReference type="Google" id="ProtNLM"/>
    </source>
</evidence>